<gene>
    <name evidence="1" type="ORF">EAH89_26210</name>
</gene>
<proteinExistence type="predicted"/>
<comment type="caution">
    <text evidence="1">The sequence shown here is derived from an EMBL/GenBank/DDBJ whole genome shotgun (WGS) entry which is preliminary data.</text>
</comment>
<protein>
    <recommendedName>
        <fullName evidence="3">ParA family protein</fullName>
    </recommendedName>
</protein>
<dbReference type="OrthoDB" id="7295190at2"/>
<evidence type="ECO:0000313" key="1">
    <source>
        <dbReference type="EMBL" id="TPG45697.1"/>
    </source>
</evidence>
<evidence type="ECO:0000313" key="2">
    <source>
        <dbReference type="Proteomes" id="UP000317078"/>
    </source>
</evidence>
<reference evidence="1 2" key="1">
    <citation type="journal article" date="2019" name="Environ. Microbiol.">
        <title>Species interactions and distinct microbial communities in high Arctic permafrost affected cryosols are associated with the CH4 and CO2 gas fluxes.</title>
        <authorList>
            <person name="Altshuler I."/>
            <person name="Hamel J."/>
            <person name="Turney S."/>
            <person name="Magnuson E."/>
            <person name="Levesque R."/>
            <person name="Greer C."/>
            <person name="Whyte L.G."/>
        </authorList>
    </citation>
    <scope>NUCLEOTIDE SEQUENCE [LARGE SCALE GENOMIC DNA]</scope>
    <source>
        <strain evidence="1 2">S9.3B</strain>
    </source>
</reference>
<dbReference type="AlphaFoldDB" id="A0A502F8M3"/>
<dbReference type="Proteomes" id="UP000317078">
    <property type="component" value="Unassembled WGS sequence"/>
</dbReference>
<sequence>MSEAGMAEKTKAVGKGASPAAPAVERFLVLNDKGGIGKSIVIHGLSLEMTSVGVEHRVIEAESDPRLQRVLGEHRVAFHPLSEDSLRDIRRNPDLVAEYWDAIAEEFMEGVRLLDMGANASKLFWNWWDSGSGRLMLGDGAGIGALIVTTNEIEAMRLAREALARVAEEMPAARLFVVVNEHQGTLPASHPALDKLCEAAGSRAGEVVRIVLPRCAAPAWPVMFGMGKPLNELATLRPQDLQPHGYRLGAAARSVSDVGEWLAEWRPQIRRILTTAGLVDGPR</sequence>
<name>A0A502F8M3_9PROT</name>
<evidence type="ECO:0008006" key="3">
    <source>
        <dbReference type="Google" id="ProtNLM"/>
    </source>
</evidence>
<dbReference type="RefSeq" id="WP_140886681.1">
    <property type="nucleotide sequence ID" value="NZ_RCZP01000046.1"/>
</dbReference>
<organism evidence="1 2">
    <name type="scientific">Muricoccus nepalensis</name>
    <dbReference type="NCBI Taxonomy" id="1854500"/>
    <lineage>
        <taxon>Bacteria</taxon>
        <taxon>Pseudomonadati</taxon>
        <taxon>Pseudomonadota</taxon>
        <taxon>Alphaproteobacteria</taxon>
        <taxon>Acetobacterales</taxon>
        <taxon>Roseomonadaceae</taxon>
        <taxon>Muricoccus</taxon>
    </lineage>
</organism>
<keyword evidence="2" id="KW-1185">Reference proteome</keyword>
<dbReference type="InterPro" id="IPR027417">
    <property type="entry name" value="P-loop_NTPase"/>
</dbReference>
<accession>A0A502F8M3</accession>
<dbReference type="Gene3D" id="3.40.50.300">
    <property type="entry name" value="P-loop containing nucleotide triphosphate hydrolases"/>
    <property type="match status" value="1"/>
</dbReference>
<dbReference type="EMBL" id="RCZP01000046">
    <property type="protein sequence ID" value="TPG45697.1"/>
    <property type="molecule type" value="Genomic_DNA"/>
</dbReference>